<evidence type="ECO:0000256" key="7">
    <source>
        <dbReference type="ARBA" id="ARBA00023128"/>
    </source>
</evidence>
<proteinExistence type="inferred from homology"/>
<evidence type="ECO:0000259" key="9">
    <source>
        <dbReference type="Pfam" id="PF08511"/>
    </source>
</evidence>
<evidence type="ECO:0000256" key="4">
    <source>
        <dbReference type="ARBA" id="ARBA00022688"/>
    </source>
</evidence>
<dbReference type="UniPathway" id="UPA00232"/>
<evidence type="ECO:0000313" key="10">
    <source>
        <dbReference type="EMBL" id="SCV99785.1"/>
    </source>
</evidence>
<reference evidence="11" key="1">
    <citation type="submission" date="2016-03" db="EMBL/GenBank/DDBJ databases">
        <authorList>
            <person name="Devillers H."/>
        </authorList>
    </citation>
    <scope>NUCLEOTIDE SEQUENCE [LARGE SCALE GENOMIC DNA]</scope>
</reference>
<evidence type="ECO:0000256" key="1">
    <source>
        <dbReference type="ARBA" id="ARBA00004173"/>
    </source>
</evidence>
<evidence type="ECO:0000256" key="8">
    <source>
        <dbReference type="RuleBase" id="RU366063"/>
    </source>
</evidence>
<protein>
    <recommendedName>
        <fullName evidence="8">Ubiquinone biosynthesis protein</fullName>
    </recommendedName>
</protein>
<evidence type="ECO:0000256" key="2">
    <source>
        <dbReference type="ARBA" id="ARBA00004749"/>
    </source>
</evidence>
<comment type="subcellular location">
    <subcellularLocation>
        <location evidence="1 8">Mitochondrion</location>
    </subcellularLocation>
</comment>
<sequence>MFRPISRLTRRLYHPNTLEHALPKELYPLTYSRDSIQYRVLEHALKVNVPLHGFNERAIVASLAALGCNSSMLSVLGAPNSPSFFNASPAVLELVKFHLVTKRLDLTKGLEESNEEPTLEQLFLKRLQMNEPISSHLSQMLSYLSIPGEFLVQTALPELHRLSDDMVYFSREPDSHDFAWYSKRMAISCAYISSELFMAQDKSDSFRETIEFAQEKLHKVTKLGEYYNNTEEYLWYTLLMSVNLAKSQMTRG</sequence>
<dbReference type="EMBL" id="LT598489">
    <property type="protein sequence ID" value="SCV99785.1"/>
    <property type="molecule type" value="Genomic_DNA"/>
</dbReference>
<comment type="function">
    <text evidence="8">Membrane-associated protein that warps the membrane surface to access and bind aromatic isoprenes with high specificity, including ubiquinone (CoQ) isoprene intermediates and presents them directly to Coq7, therefore facilitating the Coq7-mediated hydroxylase step. Participates in the biosynthesis of coenzyme Q, also named ubiquinone, an essential lipid-soluble electron transporter for aerobic cellular respiration.</text>
</comment>
<keyword evidence="11" id="KW-1185">Reference proteome</keyword>
<name>A0A1G4M7K3_LACFM</name>
<keyword evidence="4 8" id="KW-0831">Ubiquinone biosynthesis</keyword>
<dbReference type="PANTHER" id="PTHR21427">
    <property type="entry name" value="UBIQUINONE BIOSYNTHESIS PROTEIN COQ9, MITOCHONDRIAL"/>
    <property type="match status" value="1"/>
</dbReference>
<dbReference type="OMA" id="SELFMAQ"/>
<evidence type="ECO:0000256" key="3">
    <source>
        <dbReference type="ARBA" id="ARBA00010766"/>
    </source>
</evidence>
<keyword evidence="6 8" id="KW-0446">Lipid-binding</keyword>
<dbReference type="Proteomes" id="UP000190831">
    <property type="component" value="Chromosome B"/>
</dbReference>
<dbReference type="GO" id="GO:0006744">
    <property type="term" value="P:ubiquinone biosynthetic process"/>
    <property type="evidence" value="ECO:0007669"/>
    <property type="project" value="UniProtKB-UniRule"/>
</dbReference>
<dbReference type="GO" id="GO:0008289">
    <property type="term" value="F:lipid binding"/>
    <property type="evidence" value="ECO:0007669"/>
    <property type="project" value="UniProtKB-UniRule"/>
</dbReference>
<dbReference type="PANTHER" id="PTHR21427:SF19">
    <property type="entry name" value="UBIQUINONE BIOSYNTHESIS PROTEIN COQ9, MITOCHONDRIAL"/>
    <property type="match status" value="1"/>
</dbReference>
<comment type="similarity">
    <text evidence="3 8">Belongs to the COQ9 family.</text>
</comment>
<evidence type="ECO:0000313" key="11">
    <source>
        <dbReference type="Proteomes" id="UP000190831"/>
    </source>
</evidence>
<dbReference type="OrthoDB" id="619536at2759"/>
<accession>A0A1G4M7K3</accession>
<feature type="domain" description="COQ9 C-terminal" evidence="9">
    <location>
        <begin position="152"/>
        <end position="224"/>
    </location>
</feature>
<evidence type="ECO:0000256" key="6">
    <source>
        <dbReference type="ARBA" id="ARBA00023121"/>
    </source>
</evidence>
<dbReference type="NCBIfam" id="TIGR02396">
    <property type="entry name" value="diverge_rpsU"/>
    <property type="match status" value="1"/>
</dbReference>
<keyword evidence="5" id="KW-0809">Transit peptide</keyword>
<evidence type="ECO:0000256" key="5">
    <source>
        <dbReference type="ARBA" id="ARBA00022946"/>
    </source>
</evidence>
<dbReference type="AlphaFoldDB" id="A0A1G4M7K3"/>
<keyword evidence="7 8" id="KW-0496">Mitochondrion</keyword>
<dbReference type="InterPro" id="IPR012762">
    <property type="entry name" value="Ubiq_biosynth_COQ9"/>
</dbReference>
<dbReference type="STRING" id="4955.A0A1G4M7K3"/>
<dbReference type="InterPro" id="IPR013718">
    <property type="entry name" value="COQ9_C"/>
</dbReference>
<dbReference type="Pfam" id="PF08511">
    <property type="entry name" value="COQ9"/>
    <property type="match status" value="1"/>
</dbReference>
<dbReference type="GO" id="GO:0005743">
    <property type="term" value="C:mitochondrial inner membrane"/>
    <property type="evidence" value="ECO:0007669"/>
    <property type="project" value="TreeGrafter"/>
</dbReference>
<comment type="pathway">
    <text evidence="2 8">Cofactor biosynthesis; ubiquinone biosynthesis.</text>
</comment>
<organism evidence="10 11">
    <name type="scientific">Lachancea fermentati</name>
    <name type="common">Zygosaccharomyces fermentati</name>
    <dbReference type="NCBI Taxonomy" id="4955"/>
    <lineage>
        <taxon>Eukaryota</taxon>
        <taxon>Fungi</taxon>
        <taxon>Dikarya</taxon>
        <taxon>Ascomycota</taxon>
        <taxon>Saccharomycotina</taxon>
        <taxon>Saccharomycetes</taxon>
        <taxon>Saccharomycetales</taxon>
        <taxon>Saccharomycetaceae</taxon>
        <taxon>Lachancea</taxon>
    </lineage>
</organism>
<gene>
    <name evidence="10" type="ORF">LAFE_0B02454G</name>
</gene>